<feature type="domain" description="B30.2/SPRY" evidence="9">
    <location>
        <begin position="287"/>
        <end position="478"/>
    </location>
</feature>
<dbReference type="InterPro" id="IPR050143">
    <property type="entry name" value="TRIM/RBCC"/>
</dbReference>
<dbReference type="SUPFAM" id="SSF57845">
    <property type="entry name" value="B-box zinc-binding domain"/>
    <property type="match status" value="1"/>
</dbReference>
<dbReference type="Pfam" id="PF00622">
    <property type="entry name" value="SPRY"/>
    <property type="match status" value="1"/>
</dbReference>
<evidence type="ECO:0000313" key="11">
    <source>
        <dbReference type="Proteomes" id="UP000518911"/>
    </source>
</evidence>
<dbReference type="Gene3D" id="3.30.40.10">
    <property type="entry name" value="Zinc/RING finger domain, C3HC4 (zinc finger)"/>
    <property type="match status" value="1"/>
</dbReference>
<dbReference type="InterPro" id="IPR013320">
    <property type="entry name" value="ConA-like_dom_sf"/>
</dbReference>
<dbReference type="EMBL" id="VZUJ01079139">
    <property type="protein sequence ID" value="NXV77018.1"/>
    <property type="molecule type" value="Genomic_DNA"/>
</dbReference>
<dbReference type="InterPro" id="IPR001870">
    <property type="entry name" value="B30.2/SPRY"/>
</dbReference>
<proteinExistence type="predicted"/>
<evidence type="ECO:0000256" key="1">
    <source>
        <dbReference type="ARBA" id="ARBA00022723"/>
    </source>
</evidence>
<dbReference type="Gene3D" id="3.30.160.60">
    <property type="entry name" value="Classic Zinc Finger"/>
    <property type="match status" value="1"/>
</dbReference>
<dbReference type="SMART" id="SM00184">
    <property type="entry name" value="RING"/>
    <property type="match status" value="1"/>
</dbReference>
<dbReference type="FunFam" id="2.60.120.920:FF:000004">
    <property type="entry name" value="Butyrophilin subfamily 1 member A1"/>
    <property type="match status" value="1"/>
</dbReference>
<dbReference type="InterPro" id="IPR017907">
    <property type="entry name" value="Znf_RING_CS"/>
</dbReference>
<evidence type="ECO:0000256" key="4">
    <source>
        <dbReference type="PROSITE-ProRule" id="PRU00024"/>
    </source>
</evidence>
<reference evidence="10 11" key="1">
    <citation type="submission" date="2019-09" db="EMBL/GenBank/DDBJ databases">
        <title>Bird 10,000 Genomes (B10K) Project - Family phase.</title>
        <authorList>
            <person name="Zhang G."/>
        </authorList>
    </citation>
    <scope>NUCLEOTIDE SEQUENCE [LARGE SCALE GENOMIC DNA]</scope>
    <source>
        <strain evidence="10">OUT-0055</strain>
        <tissue evidence="10">Blood</tissue>
    </source>
</reference>
<dbReference type="CDD" id="cd19762">
    <property type="entry name" value="Bbox2_TRIM7-like"/>
    <property type="match status" value="1"/>
</dbReference>
<comment type="caution">
    <text evidence="10">The sequence shown here is derived from an EMBL/GenBank/DDBJ whole genome shotgun (WGS) entry which is preliminary data.</text>
</comment>
<evidence type="ECO:0000256" key="6">
    <source>
        <dbReference type="SAM" id="MobiDB-lite"/>
    </source>
</evidence>
<feature type="domain" description="RING-type" evidence="7">
    <location>
        <begin position="12"/>
        <end position="53"/>
    </location>
</feature>
<keyword evidence="5" id="KW-0175">Coiled coil</keyword>
<feature type="non-terminal residue" evidence="10">
    <location>
        <position position="503"/>
    </location>
</feature>
<dbReference type="InterPro" id="IPR001841">
    <property type="entry name" value="Znf_RING"/>
</dbReference>
<dbReference type="SMART" id="SM00449">
    <property type="entry name" value="SPRY"/>
    <property type="match status" value="1"/>
</dbReference>
<dbReference type="InterPro" id="IPR003877">
    <property type="entry name" value="SPRY_dom"/>
</dbReference>
<dbReference type="InterPro" id="IPR003879">
    <property type="entry name" value="Butyrophylin_SPRY"/>
</dbReference>
<dbReference type="CDD" id="cd12888">
    <property type="entry name" value="SPRY_PRY_TRIM7_like"/>
    <property type="match status" value="1"/>
</dbReference>
<feature type="region of interest" description="Disordered" evidence="6">
    <location>
        <begin position="313"/>
        <end position="339"/>
    </location>
</feature>
<dbReference type="Proteomes" id="UP000518911">
    <property type="component" value="Unassembled WGS sequence"/>
</dbReference>
<dbReference type="InterPro" id="IPR043136">
    <property type="entry name" value="B30.2/SPRY_sf"/>
</dbReference>
<dbReference type="Gene3D" id="2.60.120.920">
    <property type="match status" value="1"/>
</dbReference>
<dbReference type="PROSITE" id="PS50089">
    <property type="entry name" value="ZF_RING_2"/>
    <property type="match status" value="1"/>
</dbReference>
<dbReference type="PROSITE" id="PS50119">
    <property type="entry name" value="ZF_BBOX"/>
    <property type="match status" value="1"/>
</dbReference>
<feature type="coiled-coil region" evidence="5">
    <location>
        <begin position="129"/>
        <end position="157"/>
    </location>
</feature>
<dbReference type="PROSITE" id="PS00518">
    <property type="entry name" value="ZF_RING_1"/>
    <property type="match status" value="1"/>
</dbReference>
<evidence type="ECO:0000259" key="9">
    <source>
        <dbReference type="PROSITE" id="PS50188"/>
    </source>
</evidence>
<dbReference type="Pfam" id="PF15227">
    <property type="entry name" value="zf-C3HC4_4"/>
    <property type="match status" value="1"/>
</dbReference>
<gene>
    <name evidence="10" type="primary">Trim27_1</name>
    <name evidence="10" type="ORF">ATLROG_R11169</name>
</gene>
<dbReference type="PROSITE" id="PS50188">
    <property type="entry name" value="B302_SPRY"/>
    <property type="match status" value="1"/>
</dbReference>
<dbReference type="AlphaFoldDB" id="A0A7L3WJR3"/>
<dbReference type="PANTHER" id="PTHR24103">
    <property type="entry name" value="E3 UBIQUITIN-PROTEIN LIGASE TRIM"/>
    <property type="match status" value="1"/>
</dbReference>
<evidence type="ECO:0000256" key="2">
    <source>
        <dbReference type="ARBA" id="ARBA00022771"/>
    </source>
</evidence>
<feature type="non-terminal residue" evidence="10">
    <location>
        <position position="1"/>
    </location>
</feature>
<keyword evidence="2 4" id="KW-0863">Zinc-finger</keyword>
<evidence type="ECO:0000256" key="3">
    <source>
        <dbReference type="ARBA" id="ARBA00022833"/>
    </source>
</evidence>
<feature type="domain" description="B box-type" evidence="8">
    <location>
        <begin position="92"/>
        <end position="129"/>
    </location>
</feature>
<dbReference type="InterPro" id="IPR013083">
    <property type="entry name" value="Znf_RING/FYVE/PHD"/>
</dbReference>
<evidence type="ECO:0000259" key="8">
    <source>
        <dbReference type="PROSITE" id="PS50119"/>
    </source>
</evidence>
<name>A0A7L3WJR3_9GRUI</name>
<dbReference type="SMART" id="SM00589">
    <property type="entry name" value="PRY"/>
    <property type="match status" value="1"/>
</dbReference>
<dbReference type="PRINTS" id="PR01407">
    <property type="entry name" value="BUTYPHLNCDUF"/>
</dbReference>
<dbReference type="GO" id="GO:0008270">
    <property type="term" value="F:zinc ion binding"/>
    <property type="evidence" value="ECO:0007669"/>
    <property type="project" value="UniProtKB-KW"/>
</dbReference>
<accession>A0A7L3WJR3</accession>
<dbReference type="SUPFAM" id="SSF57850">
    <property type="entry name" value="RING/U-box"/>
    <property type="match status" value="1"/>
</dbReference>
<dbReference type="InterPro" id="IPR000315">
    <property type="entry name" value="Znf_B-box"/>
</dbReference>
<dbReference type="Pfam" id="PF13765">
    <property type="entry name" value="PRY"/>
    <property type="match status" value="1"/>
</dbReference>
<dbReference type="CDD" id="cd16594">
    <property type="entry name" value="RING-HC_TRIM7-like_C-IV"/>
    <property type="match status" value="1"/>
</dbReference>
<dbReference type="Pfam" id="PF00643">
    <property type="entry name" value="zf-B_box"/>
    <property type="match status" value="1"/>
</dbReference>
<dbReference type="SMART" id="SM00336">
    <property type="entry name" value="BBOX"/>
    <property type="match status" value="1"/>
</dbReference>
<protein>
    <submittedName>
        <fullName evidence="10">TRI27 protein</fullName>
    </submittedName>
</protein>
<evidence type="ECO:0000313" key="10">
    <source>
        <dbReference type="EMBL" id="NXV77018.1"/>
    </source>
</evidence>
<keyword evidence="3" id="KW-0862">Zinc</keyword>
<dbReference type="OrthoDB" id="9049620at2759"/>
<sequence>MATPSLHGEASCPICLGLFQDPVSIHCGHNFCRGCISRCWEGLEAPFSCPRCRETAPERSLRPSRELGNIARELGLGAAAGGGGGGAGWDNLCPHHREALKLFCKEDRRPICLVCDRSQAHRAHAVVPVEEAAQEYKEEIQACLQALKEEREKYLESRKTGARKSSYLEKTQQEGEKMVSEFQRLHQFLREQERLVLAQLAELGSSLTRLQEEARAKVSEEMSQLDTLIWEMEGKFQQPASQFLQVRANVLGGGAGGCEAMRFQPPAEISPELERQLEDALQRDVLVRGTLRKCQAQLQVLPRPAAKVTLDPATAHPNLRLSQDRKQARGQVTPQDVPDTPERFDWEPCVLGCQGFTSGRHFWEVEVGQGGVWALGVARASVRRKGLVSFTPKEGVWALEAYHSLASPRTSLRLSPLPRRIRVSLDYEGGRVAFFSPEDDTPILAYTRASFHGERVHPWFKMGMGARLQELTQHPPSEDQPATGQLMSPLDWVGFRSPLRICP</sequence>
<organism evidence="10 11">
    <name type="scientific">Atlantisia rogersi</name>
    <name type="common">Inaccessible Island rail</name>
    <dbReference type="NCBI Taxonomy" id="2478892"/>
    <lineage>
        <taxon>Eukaryota</taxon>
        <taxon>Metazoa</taxon>
        <taxon>Chordata</taxon>
        <taxon>Craniata</taxon>
        <taxon>Vertebrata</taxon>
        <taxon>Euteleostomi</taxon>
        <taxon>Archelosauria</taxon>
        <taxon>Archosauria</taxon>
        <taxon>Dinosauria</taxon>
        <taxon>Saurischia</taxon>
        <taxon>Theropoda</taxon>
        <taxon>Coelurosauria</taxon>
        <taxon>Aves</taxon>
        <taxon>Neognathae</taxon>
        <taxon>Neoaves</taxon>
        <taxon>Gruiformes</taxon>
        <taxon>Rallidae</taxon>
        <taxon>Atlantisia</taxon>
    </lineage>
</organism>
<keyword evidence="1" id="KW-0479">Metal-binding</keyword>
<evidence type="ECO:0000259" key="7">
    <source>
        <dbReference type="PROSITE" id="PS50089"/>
    </source>
</evidence>
<evidence type="ECO:0000256" key="5">
    <source>
        <dbReference type="SAM" id="Coils"/>
    </source>
</evidence>
<dbReference type="InterPro" id="IPR006574">
    <property type="entry name" value="PRY"/>
</dbReference>
<dbReference type="SUPFAM" id="SSF49899">
    <property type="entry name" value="Concanavalin A-like lectins/glucanases"/>
    <property type="match status" value="1"/>
</dbReference>
<keyword evidence="11" id="KW-1185">Reference proteome</keyword>